<dbReference type="InterPro" id="IPR038081">
    <property type="entry name" value="CalX-like_sf"/>
</dbReference>
<dbReference type="KEGG" id="lnu:N7U66_18255"/>
<sequence length="193" mass="20480">MIQNGADAVAIYQGNPTDFPEGTLATETNLIDALVYSTDDAEDTTLMALLGVTEQISEGPGNNTNSIQRFDDSAGNISYTATTPTPRALNDGSGVALNGILITVSQTQYNEGAIFDITFSTEQNVTSDLNLNFILNNGGFNTSDFTGNTSVTIPTNQNISATTITLIDDTADEGDEELKINLPTVPSRLFTVK</sequence>
<reference evidence="1" key="1">
    <citation type="submission" date="2022-11" db="EMBL/GenBank/DDBJ databases">
        <title>Lacinutrix neustonica HL-RS19T sp. nov., isolated from the surface microlayer sample of brackish Lake Shihwa.</title>
        <authorList>
            <person name="Choi J.Y."/>
            <person name="Hwang C.Y."/>
        </authorList>
    </citation>
    <scope>NUCLEOTIDE SEQUENCE</scope>
    <source>
        <strain evidence="1">HL-RS19</strain>
    </source>
</reference>
<evidence type="ECO:0000313" key="2">
    <source>
        <dbReference type="Proteomes" id="UP001164705"/>
    </source>
</evidence>
<accession>A0A9E8SGJ9</accession>
<dbReference type="PANTHER" id="PTHR37397">
    <property type="entry name" value="SI:CH211-183D21.1"/>
    <property type="match status" value="1"/>
</dbReference>
<protein>
    <recommendedName>
        <fullName evidence="3">Calx-beta domain-containing protein</fullName>
    </recommendedName>
</protein>
<dbReference type="AlphaFoldDB" id="A0A9E8SGJ9"/>
<dbReference type="PANTHER" id="PTHR37397:SF1">
    <property type="entry name" value="LTD DOMAIN-CONTAINING PROTEIN"/>
    <property type="match status" value="1"/>
</dbReference>
<dbReference type="Proteomes" id="UP001164705">
    <property type="component" value="Chromosome"/>
</dbReference>
<dbReference type="RefSeq" id="WP_267676403.1">
    <property type="nucleotide sequence ID" value="NZ_CP113088.1"/>
</dbReference>
<proteinExistence type="predicted"/>
<dbReference type="EMBL" id="CP113088">
    <property type="protein sequence ID" value="WAC01805.1"/>
    <property type="molecule type" value="Genomic_DNA"/>
</dbReference>
<organism evidence="1 2">
    <name type="scientific">Lacinutrix neustonica</name>
    <dbReference type="NCBI Taxonomy" id="2980107"/>
    <lineage>
        <taxon>Bacteria</taxon>
        <taxon>Pseudomonadati</taxon>
        <taxon>Bacteroidota</taxon>
        <taxon>Flavobacteriia</taxon>
        <taxon>Flavobacteriales</taxon>
        <taxon>Flavobacteriaceae</taxon>
        <taxon>Lacinutrix</taxon>
    </lineage>
</organism>
<evidence type="ECO:0008006" key="3">
    <source>
        <dbReference type="Google" id="ProtNLM"/>
    </source>
</evidence>
<dbReference type="SUPFAM" id="SSF141072">
    <property type="entry name" value="CalX-like"/>
    <property type="match status" value="1"/>
</dbReference>
<keyword evidence="2" id="KW-1185">Reference proteome</keyword>
<gene>
    <name evidence="1" type="ORF">N7U66_18255</name>
</gene>
<name>A0A9E8SGJ9_9FLAO</name>
<evidence type="ECO:0000313" key="1">
    <source>
        <dbReference type="EMBL" id="WAC01805.1"/>
    </source>
</evidence>